<organism evidence="1 2">
    <name type="scientific">Streptacidiphilus cavernicola</name>
    <dbReference type="NCBI Taxonomy" id="3342716"/>
    <lineage>
        <taxon>Bacteria</taxon>
        <taxon>Bacillati</taxon>
        <taxon>Actinomycetota</taxon>
        <taxon>Actinomycetes</taxon>
        <taxon>Kitasatosporales</taxon>
        <taxon>Streptomycetaceae</taxon>
        <taxon>Streptacidiphilus</taxon>
    </lineage>
</organism>
<reference evidence="1 2" key="1">
    <citation type="submission" date="2024-09" db="EMBL/GenBank/DDBJ databases">
        <authorList>
            <person name="Lee S.D."/>
        </authorList>
    </citation>
    <scope>NUCLEOTIDE SEQUENCE [LARGE SCALE GENOMIC DNA]</scope>
    <source>
        <strain evidence="1 2">N1-5</strain>
    </source>
</reference>
<proteinExistence type="predicted"/>
<sequence length="286" mass="31095">MADSTEWMKTDLGEAPPRIDLRTDVAHTARMYDYFIGGKDNFPADREAGDKVIQNAPFVTHAARANRRFLRRAVHQLAAEHGIRQFLDIGTGIPTSPNTHEIAQAVDPAARVVYVDNDPMVLAHARALLTSAKAGRTAYIDADLRDPAAILSSPQLLDTLDLDQPVALMLIAIMHFIPDDQNPYGLVDELLQALPAGSFLALSQVTHDFAPDEWGQVEATYAAAGIRTKIRNHAEVAKFFDGLEVPAPGVDLISRWWPEPADSPFAALTDAEISSYGAVGRKPGPA</sequence>
<keyword evidence="1" id="KW-0489">Methyltransferase</keyword>
<dbReference type="Proteomes" id="UP001592528">
    <property type="component" value="Unassembled WGS sequence"/>
</dbReference>
<protein>
    <submittedName>
        <fullName evidence="1">SAM-dependent methyltransferase</fullName>
    </submittedName>
</protein>
<gene>
    <name evidence="1" type="ORF">ACEZDJ_09230</name>
</gene>
<evidence type="ECO:0000313" key="2">
    <source>
        <dbReference type="Proteomes" id="UP001592528"/>
    </source>
</evidence>
<keyword evidence="2" id="KW-1185">Reference proteome</keyword>
<dbReference type="CDD" id="cd02440">
    <property type="entry name" value="AdoMet_MTases"/>
    <property type="match status" value="1"/>
</dbReference>
<dbReference type="Gene3D" id="3.40.50.150">
    <property type="entry name" value="Vaccinia Virus protein VP39"/>
    <property type="match status" value="1"/>
</dbReference>
<evidence type="ECO:0000313" key="1">
    <source>
        <dbReference type="EMBL" id="MFC1401469.1"/>
    </source>
</evidence>
<dbReference type="Pfam" id="PF04672">
    <property type="entry name" value="Methyltransf_19"/>
    <property type="match status" value="1"/>
</dbReference>
<dbReference type="PIRSF" id="PIRSF017393">
    <property type="entry name" value="MTase_SAV2177"/>
    <property type="match status" value="1"/>
</dbReference>
<accession>A0ABV6UJ41</accession>
<name>A0ABV6UJ41_9ACTN</name>
<dbReference type="GO" id="GO:0032259">
    <property type="term" value="P:methylation"/>
    <property type="evidence" value="ECO:0007669"/>
    <property type="project" value="UniProtKB-KW"/>
</dbReference>
<dbReference type="InterPro" id="IPR029063">
    <property type="entry name" value="SAM-dependent_MTases_sf"/>
</dbReference>
<dbReference type="InterPro" id="IPR006764">
    <property type="entry name" value="SAM_dep_MeTrfase_SAV2177_type"/>
</dbReference>
<dbReference type="SUPFAM" id="SSF53335">
    <property type="entry name" value="S-adenosyl-L-methionine-dependent methyltransferases"/>
    <property type="match status" value="1"/>
</dbReference>
<dbReference type="EMBL" id="JBHEZZ010000004">
    <property type="protein sequence ID" value="MFC1401469.1"/>
    <property type="molecule type" value="Genomic_DNA"/>
</dbReference>
<comment type="caution">
    <text evidence="1">The sequence shown here is derived from an EMBL/GenBank/DDBJ whole genome shotgun (WGS) entry which is preliminary data.</text>
</comment>
<dbReference type="RefSeq" id="WP_030259976.1">
    <property type="nucleotide sequence ID" value="NZ_JBHEZZ010000004.1"/>
</dbReference>
<dbReference type="GO" id="GO:0008168">
    <property type="term" value="F:methyltransferase activity"/>
    <property type="evidence" value="ECO:0007669"/>
    <property type="project" value="UniProtKB-KW"/>
</dbReference>
<keyword evidence="1" id="KW-0808">Transferase</keyword>